<feature type="compositionally biased region" description="Low complexity" evidence="1">
    <location>
        <begin position="32"/>
        <end position="43"/>
    </location>
</feature>
<proteinExistence type="predicted"/>
<accession>A0AAW2RM90</accession>
<evidence type="ECO:0000313" key="2">
    <source>
        <dbReference type="EMBL" id="KAL0381145.1"/>
    </source>
</evidence>
<sequence>MASKKDQAAMNVKNGVNTDGQSSSKGKIVDITPSNNSTSASPTRINSKSMCFAILLAMMTDMTVMGNN</sequence>
<dbReference type="AlphaFoldDB" id="A0AAW2RM90"/>
<evidence type="ECO:0000256" key="1">
    <source>
        <dbReference type="SAM" id="MobiDB-lite"/>
    </source>
</evidence>
<name>A0AAW2RM90_9LAMI</name>
<feature type="region of interest" description="Disordered" evidence="1">
    <location>
        <begin position="1"/>
        <end position="43"/>
    </location>
</feature>
<protein>
    <submittedName>
        <fullName evidence="2">Uncharacterized protein</fullName>
    </submittedName>
</protein>
<feature type="compositionally biased region" description="Polar residues" evidence="1">
    <location>
        <begin position="14"/>
        <end position="25"/>
    </location>
</feature>
<gene>
    <name evidence="2" type="ORF">Sangu_0178800</name>
</gene>
<reference evidence="2" key="1">
    <citation type="submission" date="2020-06" db="EMBL/GenBank/DDBJ databases">
        <authorList>
            <person name="Li T."/>
            <person name="Hu X."/>
            <person name="Zhang T."/>
            <person name="Song X."/>
            <person name="Zhang H."/>
            <person name="Dai N."/>
            <person name="Sheng W."/>
            <person name="Hou X."/>
            <person name="Wei L."/>
        </authorList>
    </citation>
    <scope>NUCLEOTIDE SEQUENCE</scope>
    <source>
        <strain evidence="2">G01</strain>
        <tissue evidence="2">Leaf</tissue>
    </source>
</reference>
<organism evidence="2">
    <name type="scientific">Sesamum angustifolium</name>
    <dbReference type="NCBI Taxonomy" id="2727405"/>
    <lineage>
        <taxon>Eukaryota</taxon>
        <taxon>Viridiplantae</taxon>
        <taxon>Streptophyta</taxon>
        <taxon>Embryophyta</taxon>
        <taxon>Tracheophyta</taxon>
        <taxon>Spermatophyta</taxon>
        <taxon>Magnoliopsida</taxon>
        <taxon>eudicotyledons</taxon>
        <taxon>Gunneridae</taxon>
        <taxon>Pentapetalae</taxon>
        <taxon>asterids</taxon>
        <taxon>lamiids</taxon>
        <taxon>Lamiales</taxon>
        <taxon>Pedaliaceae</taxon>
        <taxon>Sesamum</taxon>
    </lineage>
</organism>
<comment type="caution">
    <text evidence="2">The sequence shown here is derived from an EMBL/GenBank/DDBJ whole genome shotgun (WGS) entry which is preliminary data.</text>
</comment>
<reference evidence="2" key="2">
    <citation type="journal article" date="2024" name="Plant">
        <title>Genomic evolution and insights into agronomic trait innovations of Sesamum species.</title>
        <authorList>
            <person name="Miao H."/>
            <person name="Wang L."/>
            <person name="Qu L."/>
            <person name="Liu H."/>
            <person name="Sun Y."/>
            <person name="Le M."/>
            <person name="Wang Q."/>
            <person name="Wei S."/>
            <person name="Zheng Y."/>
            <person name="Lin W."/>
            <person name="Duan Y."/>
            <person name="Cao H."/>
            <person name="Xiong S."/>
            <person name="Wang X."/>
            <person name="Wei L."/>
            <person name="Li C."/>
            <person name="Ma Q."/>
            <person name="Ju M."/>
            <person name="Zhao R."/>
            <person name="Li G."/>
            <person name="Mu C."/>
            <person name="Tian Q."/>
            <person name="Mei H."/>
            <person name="Zhang T."/>
            <person name="Gao T."/>
            <person name="Zhang H."/>
        </authorList>
    </citation>
    <scope>NUCLEOTIDE SEQUENCE</scope>
    <source>
        <strain evidence="2">G01</strain>
    </source>
</reference>
<dbReference type="EMBL" id="JACGWK010000001">
    <property type="protein sequence ID" value="KAL0381145.1"/>
    <property type="molecule type" value="Genomic_DNA"/>
</dbReference>